<organism evidence="2 3">
    <name type="scientific">Hymenobacter fodinae</name>
    <dbReference type="NCBI Taxonomy" id="2510796"/>
    <lineage>
        <taxon>Bacteria</taxon>
        <taxon>Pseudomonadati</taxon>
        <taxon>Bacteroidota</taxon>
        <taxon>Cytophagia</taxon>
        <taxon>Cytophagales</taxon>
        <taxon>Hymenobacteraceae</taxon>
        <taxon>Hymenobacter</taxon>
    </lineage>
</organism>
<dbReference type="Pfam" id="PF13668">
    <property type="entry name" value="Ferritin_2"/>
    <property type="match status" value="1"/>
</dbReference>
<feature type="region of interest" description="Disordered" evidence="1">
    <location>
        <begin position="48"/>
        <end position="70"/>
    </location>
</feature>
<evidence type="ECO:0000313" key="3">
    <source>
        <dbReference type="Proteomes" id="UP000298337"/>
    </source>
</evidence>
<proteinExistence type="predicted"/>
<dbReference type="EMBL" id="SRLA01000006">
    <property type="protein sequence ID" value="TGE04288.1"/>
    <property type="molecule type" value="Genomic_DNA"/>
</dbReference>
<keyword evidence="3" id="KW-1185">Reference proteome</keyword>
<protein>
    <submittedName>
        <fullName evidence="2">Uncharacterized protein</fullName>
    </submittedName>
</protein>
<gene>
    <name evidence="2" type="ORF">EU556_23775</name>
</gene>
<dbReference type="AlphaFoldDB" id="A0A4Z0P120"/>
<dbReference type="OrthoDB" id="954262at2"/>
<sequence length="121" mass="12493">MAPGIGASHKGSKGGAPLLISNNTILEAALNISSVEGRHASYIRTVRRGSPQSIPGPLTSKPKNWISGDDNGGLAPMYTAPVYAPNMPAEQYPSEANVTQAGVNLVTAFGVTTAEAQEAFN</sequence>
<dbReference type="Proteomes" id="UP000298337">
    <property type="component" value="Unassembled WGS sequence"/>
</dbReference>
<comment type="caution">
    <text evidence="2">The sequence shown here is derived from an EMBL/GenBank/DDBJ whole genome shotgun (WGS) entry which is preliminary data.</text>
</comment>
<name>A0A4Z0P120_9BACT</name>
<reference evidence="2 3" key="1">
    <citation type="submission" date="2019-04" db="EMBL/GenBank/DDBJ databases">
        <authorList>
            <person name="Feng G."/>
            <person name="Zhang J."/>
            <person name="Zhu H."/>
        </authorList>
    </citation>
    <scope>NUCLEOTIDE SEQUENCE [LARGE SCALE GENOMIC DNA]</scope>
    <source>
        <strain evidence="2 3">92R-1</strain>
    </source>
</reference>
<accession>A0A4Z0P120</accession>
<evidence type="ECO:0000313" key="2">
    <source>
        <dbReference type="EMBL" id="TGE04288.1"/>
    </source>
</evidence>
<evidence type="ECO:0000256" key="1">
    <source>
        <dbReference type="SAM" id="MobiDB-lite"/>
    </source>
</evidence>